<dbReference type="PRINTS" id="PR00793">
    <property type="entry name" value="PROAMNOPTASE"/>
</dbReference>
<dbReference type="EMBL" id="JACTNZ010000011">
    <property type="protein sequence ID" value="KAG5526200.1"/>
    <property type="molecule type" value="Genomic_DNA"/>
</dbReference>
<sequence length="620" mass="69844">MDPEGWQIEILLSCAMDPEGCQIELRLLPGRLVLQKALLPLLKLSPAVGTAICQPNGISLQVYPEEQDDVFPILAATLRIDPASIDRFRCSEPITAGFKPDVLRTADEDITVTADYQRMEVAFALGRRIVGKTRSLGTDIPNNTMEIDDSEFVYAVVVGIASEDFRRIIRHFRHLSPFEYSSSPMRNHIDWAGLAATCIWVFCAAYLSLTIAPGRVTFAVEAFVTDKEVTFIFGPEEIVFKTENRDCVIGGINGYHRVKIRLSLLNPDSLLAASELSSCHERKNLVLRAQNLDQLRSESEQQLSASSMESKNEFPELNRNLYPDIELYSTGFLKPVVFLHGGPGGGTSPSNRKFFDPEFYRIILFDQRGAGKSTPHACLVDNTTWDLVEDIEKLREHLDIPEWQVFGGSWGSTLALAYSQSHPEKVTGIVLRGIFLLRKKEIDWFYEGGAAAIFPDAWEPFRDLIPENERGSFIDAYWKRLNSDDVETQYAAARAWTKWEMMTAHLIPNEEHIKKGDDDKFSLAFARIENHYFVNRGFLASDSFLLDNIEKIRHINTIIVQGRYDVCCPMMSAWDLHKAWPEADFKVVPDAGHSANEPGIAAELVAGNEKLKNIIQRNGP</sequence>
<dbReference type="InterPro" id="IPR002410">
    <property type="entry name" value="Peptidase_S33"/>
</dbReference>
<evidence type="ECO:0000256" key="3">
    <source>
        <dbReference type="ARBA" id="ARBA00010088"/>
    </source>
</evidence>
<accession>A0AAV6IHR3</accession>
<evidence type="ECO:0000256" key="7">
    <source>
        <dbReference type="ARBA" id="ARBA00022801"/>
    </source>
</evidence>
<dbReference type="PANTHER" id="PTHR43722">
    <property type="entry name" value="PROLINE IMINOPEPTIDASE"/>
    <property type="match status" value="1"/>
</dbReference>
<dbReference type="GO" id="GO:0006508">
    <property type="term" value="P:proteolysis"/>
    <property type="evidence" value="ECO:0007669"/>
    <property type="project" value="UniProtKB-KW"/>
</dbReference>
<dbReference type="Gene3D" id="3.70.10.10">
    <property type="match status" value="1"/>
</dbReference>
<evidence type="ECO:0000256" key="2">
    <source>
        <dbReference type="ARBA" id="ARBA00004496"/>
    </source>
</evidence>
<dbReference type="GO" id="GO:0004177">
    <property type="term" value="F:aminopeptidase activity"/>
    <property type="evidence" value="ECO:0007669"/>
    <property type="project" value="UniProtKB-KW"/>
</dbReference>
<evidence type="ECO:0000256" key="8">
    <source>
        <dbReference type="RuleBase" id="RU003421"/>
    </source>
</evidence>
<dbReference type="Pfam" id="PF00561">
    <property type="entry name" value="Abhydrolase_1"/>
    <property type="match status" value="1"/>
</dbReference>
<comment type="catalytic activity">
    <reaction evidence="1 8">
        <text>Release of N-terminal proline from a peptide.</text>
        <dbReference type="EC" id="3.4.11.5"/>
    </reaction>
</comment>
<dbReference type="AlphaFoldDB" id="A0AAV6IHR3"/>
<comment type="caution">
    <text evidence="10">The sequence shown here is derived from an EMBL/GenBank/DDBJ whole genome shotgun (WGS) entry which is preliminary data.</text>
</comment>
<evidence type="ECO:0000256" key="6">
    <source>
        <dbReference type="ARBA" id="ARBA00022670"/>
    </source>
</evidence>
<evidence type="ECO:0000256" key="4">
    <source>
        <dbReference type="ARBA" id="ARBA00022438"/>
    </source>
</evidence>
<evidence type="ECO:0000313" key="11">
    <source>
        <dbReference type="Proteomes" id="UP000823749"/>
    </source>
</evidence>
<comment type="similarity">
    <text evidence="3 8">Belongs to the peptidase S33 family.</text>
</comment>
<evidence type="ECO:0000256" key="5">
    <source>
        <dbReference type="ARBA" id="ARBA00022490"/>
    </source>
</evidence>
<evidence type="ECO:0000259" key="9">
    <source>
        <dbReference type="Pfam" id="PF00561"/>
    </source>
</evidence>
<feature type="domain" description="AB hydrolase-1" evidence="9">
    <location>
        <begin position="334"/>
        <end position="597"/>
    </location>
</feature>
<dbReference type="PANTHER" id="PTHR43722:SF1">
    <property type="entry name" value="PROLINE IMINOPEPTIDASE"/>
    <property type="match status" value="1"/>
</dbReference>
<dbReference type="NCBIfam" id="TIGR01249">
    <property type="entry name" value="pro_imino_pep_1"/>
    <property type="match status" value="1"/>
</dbReference>
<evidence type="ECO:0000313" key="10">
    <source>
        <dbReference type="EMBL" id="KAG5526200.1"/>
    </source>
</evidence>
<keyword evidence="5" id="KW-0963">Cytoplasm</keyword>
<dbReference type="EC" id="3.4.11.5" evidence="8"/>
<keyword evidence="6 8" id="KW-0645">Protease</keyword>
<dbReference type="GO" id="GO:0005737">
    <property type="term" value="C:cytoplasm"/>
    <property type="evidence" value="ECO:0007669"/>
    <property type="project" value="UniProtKB-SubCell"/>
</dbReference>
<reference evidence="10" key="1">
    <citation type="submission" date="2020-08" db="EMBL/GenBank/DDBJ databases">
        <title>Plant Genome Project.</title>
        <authorList>
            <person name="Zhang R.-G."/>
        </authorList>
    </citation>
    <scope>NUCLEOTIDE SEQUENCE</scope>
    <source>
        <strain evidence="10">WSP0</strain>
        <tissue evidence="10">Leaf</tissue>
    </source>
</reference>
<name>A0AAV6IHR3_9ERIC</name>
<keyword evidence="11" id="KW-1185">Reference proteome</keyword>
<dbReference type="InterPro" id="IPR029058">
    <property type="entry name" value="AB_hydrolase_fold"/>
</dbReference>
<dbReference type="Gene3D" id="3.40.50.1820">
    <property type="entry name" value="alpha/beta hydrolase"/>
    <property type="match status" value="1"/>
</dbReference>
<dbReference type="InterPro" id="IPR000073">
    <property type="entry name" value="AB_hydrolase_1"/>
</dbReference>
<keyword evidence="4 8" id="KW-0031">Aminopeptidase</keyword>
<keyword evidence="7 8" id="KW-0378">Hydrolase</keyword>
<proteinExistence type="inferred from homology"/>
<evidence type="ECO:0000256" key="1">
    <source>
        <dbReference type="ARBA" id="ARBA00001585"/>
    </source>
</evidence>
<comment type="subcellular location">
    <subcellularLocation>
        <location evidence="2">Cytoplasm</location>
    </subcellularLocation>
</comment>
<dbReference type="SUPFAM" id="SSF53474">
    <property type="entry name" value="alpha/beta-Hydrolases"/>
    <property type="match status" value="1"/>
</dbReference>
<dbReference type="InterPro" id="IPR005944">
    <property type="entry name" value="Pro_iminopeptidase"/>
</dbReference>
<gene>
    <name evidence="10" type="ORF">RHGRI_032469</name>
</gene>
<dbReference type="Proteomes" id="UP000823749">
    <property type="component" value="Chromosome 11"/>
</dbReference>
<protein>
    <recommendedName>
        <fullName evidence="8">Proline iminopeptidase</fullName>
        <ecNumber evidence="8">3.4.11.5</ecNumber>
    </recommendedName>
</protein>
<organism evidence="10 11">
    <name type="scientific">Rhododendron griersonianum</name>
    <dbReference type="NCBI Taxonomy" id="479676"/>
    <lineage>
        <taxon>Eukaryota</taxon>
        <taxon>Viridiplantae</taxon>
        <taxon>Streptophyta</taxon>
        <taxon>Embryophyta</taxon>
        <taxon>Tracheophyta</taxon>
        <taxon>Spermatophyta</taxon>
        <taxon>Magnoliopsida</taxon>
        <taxon>eudicotyledons</taxon>
        <taxon>Gunneridae</taxon>
        <taxon>Pentapetalae</taxon>
        <taxon>asterids</taxon>
        <taxon>Ericales</taxon>
        <taxon>Ericaceae</taxon>
        <taxon>Ericoideae</taxon>
        <taxon>Rhodoreae</taxon>
        <taxon>Rhododendron</taxon>
    </lineage>
</organism>